<accession>A0ABQ8I2R2</accession>
<evidence type="ECO:0000313" key="3">
    <source>
        <dbReference type="EMBL" id="KAH7570702.1"/>
    </source>
</evidence>
<comment type="caution">
    <text evidence="3">The sequence shown here is derived from an EMBL/GenBank/DDBJ whole genome shotgun (WGS) entry which is preliminary data.</text>
</comment>
<dbReference type="Gene3D" id="3.20.20.80">
    <property type="entry name" value="Glycosidases"/>
    <property type="match status" value="1"/>
</dbReference>
<dbReference type="PANTHER" id="PTHR10353:SF237">
    <property type="entry name" value="BETA-GLUCOSIDASE 12-RELATED"/>
    <property type="match status" value="1"/>
</dbReference>
<comment type="similarity">
    <text evidence="1 2">Belongs to the glycosyl hydrolase 1 family.</text>
</comment>
<dbReference type="Proteomes" id="UP000827721">
    <property type="component" value="Unassembled WGS sequence"/>
</dbReference>
<dbReference type="InterPro" id="IPR017853">
    <property type="entry name" value="GH"/>
</dbReference>
<sequence length="96" mass="11070">MDRLRSTEPVFRQYEGAANDGGRGPSIWDIFTQKHSDKIKDGSSGVVAIDSYHRYKEDVALMKDIGFDAYRFSISWSRILPCKMISLEFCFVQNRI</sequence>
<protein>
    <recommendedName>
        <fullName evidence="5">Beta-glucosidase</fullName>
    </recommendedName>
</protein>
<gene>
    <name evidence="3" type="ORF">JRO89_XS05G0162500</name>
</gene>
<evidence type="ECO:0000256" key="2">
    <source>
        <dbReference type="RuleBase" id="RU003690"/>
    </source>
</evidence>
<keyword evidence="4" id="KW-1185">Reference proteome</keyword>
<reference evidence="3 4" key="1">
    <citation type="submission" date="2021-02" db="EMBL/GenBank/DDBJ databases">
        <title>Plant Genome Project.</title>
        <authorList>
            <person name="Zhang R.-G."/>
        </authorList>
    </citation>
    <scope>NUCLEOTIDE SEQUENCE [LARGE SCALE GENOMIC DNA]</scope>
    <source>
        <tissue evidence="3">Leaves</tissue>
    </source>
</reference>
<evidence type="ECO:0000256" key="1">
    <source>
        <dbReference type="ARBA" id="ARBA00010838"/>
    </source>
</evidence>
<proteinExistence type="inferred from homology"/>
<evidence type="ECO:0000313" key="4">
    <source>
        <dbReference type="Proteomes" id="UP000827721"/>
    </source>
</evidence>
<dbReference type="Pfam" id="PF00232">
    <property type="entry name" value="Glyco_hydro_1"/>
    <property type="match status" value="1"/>
</dbReference>
<dbReference type="SUPFAM" id="SSF51445">
    <property type="entry name" value="(Trans)glycosidases"/>
    <property type="match status" value="1"/>
</dbReference>
<dbReference type="EMBL" id="JAFEMO010000005">
    <property type="protein sequence ID" value="KAH7570702.1"/>
    <property type="molecule type" value="Genomic_DNA"/>
</dbReference>
<evidence type="ECO:0008006" key="5">
    <source>
        <dbReference type="Google" id="ProtNLM"/>
    </source>
</evidence>
<dbReference type="InterPro" id="IPR001360">
    <property type="entry name" value="Glyco_hydro_1"/>
</dbReference>
<name>A0ABQ8I2R2_9ROSI</name>
<organism evidence="3 4">
    <name type="scientific">Xanthoceras sorbifolium</name>
    <dbReference type="NCBI Taxonomy" id="99658"/>
    <lineage>
        <taxon>Eukaryota</taxon>
        <taxon>Viridiplantae</taxon>
        <taxon>Streptophyta</taxon>
        <taxon>Embryophyta</taxon>
        <taxon>Tracheophyta</taxon>
        <taxon>Spermatophyta</taxon>
        <taxon>Magnoliopsida</taxon>
        <taxon>eudicotyledons</taxon>
        <taxon>Gunneridae</taxon>
        <taxon>Pentapetalae</taxon>
        <taxon>rosids</taxon>
        <taxon>malvids</taxon>
        <taxon>Sapindales</taxon>
        <taxon>Sapindaceae</taxon>
        <taxon>Xanthoceroideae</taxon>
        <taxon>Xanthoceras</taxon>
    </lineage>
</organism>
<dbReference type="PANTHER" id="PTHR10353">
    <property type="entry name" value="GLYCOSYL HYDROLASE"/>
    <property type="match status" value="1"/>
</dbReference>